<evidence type="ECO:0000313" key="2">
    <source>
        <dbReference type="Proteomes" id="UP000676336"/>
    </source>
</evidence>
<comment type="caution">
    <text evidence="1">The sequence shown here is derived from an EMBL/GenBank/DDBJ whole genome shotgun (WGS) entry which is preliminary data.</text>
</comment>
<reference evidence="1" key="1">
    <citation type="submission" date="2021-02" db="EMBL/GenBank/DDBJ databases">
        <authorList>
            <person name="Nowell W R."/>
        </authorList>
    </citation>
    <scope>NUCLEOTIDE SEQUENCE</scope>
</reference>
<name>A0A8S3IDL2_9BILA</name>
<feature type="non-terminal residue" evidence="1">
    <location>
        <position position="1"/>
    </location>
</feature>
<organism evidence="1 2">
    <name type="scientific">Rotaria magnacalcarata</name>
    <dbReference type="NCBI Taxonomy" id="392030"/>
    <lineage>
        <taxon>Eukaryota</taxon>
        <taxon>Metazoa</taxon>
        <taxon>Spiralia</taxon>
        <taxon>Gnathifera</taxon>
        <taxon>Rotifera</taxon>
        <taxon>Eurotatoria</taxon>
        <taxon>Bdelloidea</taxon>
        <taxon>Philodinida</taxon>
        <taxon>Philodinidae</taxon>
        <taxon>Rotaria</taxon>
    </lineage>
</organism>
<gene>
    <name evidence="1" type="ORF">SMN809_LOCUS73962</name>
</gene>
<proteinExistence type="predicted"/>
<accession>A0A8S3IDL2</accession>
<evidence type="ECO:0000313" key="1">
    <source>
        <dbReference type="EMBL" id="CAF5195886.1"/>
    </source>
</evidence>
<dbReference type="EMBL" id="CAJOBI010329092">
    <property type="protein sequence ID" value="CAF5195886.1"/>
    <property type="molecule type" value="Genomic_DNA"/>
</dbReference>
<dbReference type="Proteomes" id="UP000676336">
    <property type="component" value="Unassembled WGS sequence"/>
</dbReference>
<feature type="non-terminal residue" evidence="1">
    <location>
        <position position="46"/>
    </location>
</feature>
<sequence>MNSICFDDISCCLDLSLRLQNRTDVESDSKDDKALETISTIVHPSN</sequence>
<protein>
    <submittedName>
        <fullName evidence="1">Uncharacterized protein</fullName>
    </submittedName>
</protein>
<dbReference type="AlphaFoldDB" id="A0A8S3IDL2"/>